<sequence>MKRVLITGASSGIGAQLARDYADSGWQVVACGRDSARLAQIQQHSARIETLAFDATEPEAVQTAMASLTSMPDLIILNAGNCEYIERGQIDAALFRRVFDINLFGVLHVIEALQSRFVAGTHLVLVGSSAAYMPLPRAEAYGASKAALAYLAHTLAVDLAAQQVDVSLVCPGFVATPLTDKNDFAMPMRVSVEVASQAMRRGIAQRRSEIHFPRRFTGLLKLIRLLPIGWQRALALRMTGSNR</sequence>
<dbReference type="PROSITE" id="PS00061">
    <property type="entry name" value="ADH_SHORT"/>
    <property type="match status" value="1"/>
</dbReference>
<accession>A0ABP9FCG7</accession>
<comment type="caution">
    <text evidence="3">The sequence shown here is derived from an EMBL/GenBank/DDBJ whole genome shotgun (WGS) entry which is preliminary data.</text>
</comment>
<dbReference type="SUPFAM" id="SSF51735">
    <property type="entry name" value="NAD(P)-binding Rossmann-fold domains"/>
    <property type="match status" value="1"/>
</dbReference>
<gene>
    <name evidence="3" type="ORF">GCM10023333_34890</name>
</gene>
<evidence type="ECO:0000256" key="2">
    <source>
        <dbReference type="ARBA" id="ARBA00023002"/>
    </source>
</evidence>
<dbReference type="RefSeq" id="WP_345336751.1">
    <property type="nucleotide sequence ID" value="NZ_BAABJZ010000100.1"/>
</dbReference>
<dbReference type="PANTHER" id="PTHR44196:SF1">
    <property type="entry name" value="DEHYDROGENASE_REDUCTASE SDR FAMILY MEMBER 7B"/>
    <property type="match status" value="1"/>
</dbReference>
<protein>
    <submittedName>
        <fullName evidence="3">SDR family oxidoreductase</fullName>
    </submittedName>
</protein>
<keyword evidence="4" id="KW-1185">Reference proteome</keyword>
<dbReference type="Gene3D" id="3.40.50.720">
    <property type="entry name" value="NAD(P)-binding Rossmann-like Domain"/>
    <property type="match status" value="1"/>
</dbReference>
<dbReference type="Proteomes" id="UP001499988">
    <property type="component" value="Unassembled WGS sequence"/>
</dbReference>
<reference evidence="4" key="1">
    <citation type="journal article" date="2019" name="Int. J. Syst. Evol. Microbiol.">
        <title>The Global Catalogue of Microorganisms (GCM) 10K type strain sequencing project: providing services to taxonomists for standard genome sequencing and annotation.</title>
        <authorList>
            <consortium name="The Broad Institute Genomics Platform"/>
            <consortium name="The Broad Institute Genome Sequencing Center for Infectious Disease"/>
            <person name="Wu L."/>
            <person name="Ma J."/>
        </authorList>
    </citation>
    <scope>NUCLEOTIDE SEQUENCE [LARGE SCALE GENOMIC DNA]</scope>
    <source>
        <strain evidence="4">JCM 18401</strain>
    </source>
</reference>
<organism evidence="3 4">
    <name type="scientific">Ferrimonas pelagia</name>
    <dbReference type="NCBI Taxonomy" id="1177826"/>
    <lineage>
        <taxon>Bacteria</taxon>
        <taxon>Pseudomonadati</taxon>
        <taxon>Pseudomonadota</taxon>
        <taxon>Gammaproteobacteria</taxon>
        <taxon>Alteromonadales</taxon>
        <taxon>Ferrimonadaceae</taxon>
        <taxon>Ferrimonas</taxon>
    </lineage>
</organism>
<name>A0ABP9FCG7_9GAMM</name>
<dbReference type="InterPro" id="IPR020904">
    <property type="entry name" value="Sc_DH/Rdtase_CS"/>
</dbReference>
<dbReference type="PANTHER" id="PTHR44196">
    <property type="entry name" value="DEHYDROGENASE/REDUCTASE SDR FAMILY MEMBER 7B"/>
    <property type="match status" value="1"/>
</dbReference>
<dbReference type="PRINTS" id="PR00081">
    <property type="entry name" value="GDHRDH"/>
</dbReference>
<dbReference type="Pfam" id="PF00106">
    <property type="entry name" value="adh_short"/>
    <property type="match status" value="1"/>
</dbReference>
<keyword evidence="2" id="KW-0560">Oxidoreductase</keyword>
<dbReference type="InterPro" id="IPR036291">
    <property type="entry name" value="NAD(P)-bd_dom_sf"/>
</dbReference>
<comment type="similarity">
    <text evidence="1">Belongs to the short-chain dehydrogenases/reductases (SDR) family.</text>
</comment>
<dbReference type="EMBL" id="BAABJZ010000100">
    <property type="protein sequence ID" value="GAA4898518.1"/>
    <property type="molecule type" value="Genomic_DNA"/>
</dbReference>
<evidence type="ECO:0000313" key="3">
    <source>
        <dbReference type="EMBL" id="GAA4898518.1"/>
    </source>
</evidence>
<evidence type="ECO:0000313" key="4">
    <source>
        <dbReference type="Proteomes" id="UP001499988"/>
    </source>
</evidence>
<dbReference type="InterPro" id="IPR002347">
    <property type="entry name" value="SDR_fam"/>
</dbReference>
<proteinExistence type="inferred from homology"/>
<evidence type="ECO:0000256" key="1">
    <source>
        <dbReference type="ARBA" id="ARBA00006484"/>
    </source>
</evidence>